<evidence type="ECO:0000313" key="3">
    <source>
        <dbReference type="EMBL" id="QQC91002.1"/>
    </source>
</evidence>
<keyword evidence="1" id="KW-1133">Transmembrane helix</keyword>
<feature type="transmembrane region" description="Helical" evidence="1">
    <location>
        <begin position="102"/>
        <end position="126"/>
    </location>
</feature>
<organism evidence="3 4">
    <name type="scientific">Streptomyces alfalfae</name>
    <dbReference type="NCBI Taxonomy" id="1642299"/>
    <lineage>
        <taxon>Bacteria</taxon>
        <taxon>Bacillati</taxon>
        <taxon>Actinomycetota</taxon>
        <taxon>Actinomycetes</taxon>
        <taxon>Kitasatosporales</taxon>
        <taxon>Streptomycetaceae</taxon>
        <taxon>Streptomyces</taxon>
    </lineage>
</organism>
<sequence>MLCTTCRSNTATTPEGLCDACVRAAAAAGPPPGPPVPPAAGRPAGLRSPVGLARAVVVLLGVVAAVDVFALWTGTVLRDVMGDVVTGDHGTDIDQRADRADALYIAGGVAQVAALVVTCVVFLVWFHRVRVNAEVFEPHIHRKSRGWAIGGWFVPIVNLWYPRRIAVDIWDASGDRSVALDRTLTLDASASRPPHPVVNAWWTLWVSNLLVSRWATRAYQDADDAEETKSTVTQLMFSDALDIAAAVAAIVFVLRLTRMQDAKARSGPPPRPVTEPFPAP</sequence>
<accession>A0A7T4PIV9</accession>
<proteinExistence type="predicted"/>
<evidence type="ECO:0000313" key="4">
    <source>
        <dbReference type="Proteomes" id="UP000596130"/>
    </source>
</evidence>
<evidence type="ECO:0000256" key="1">
    <source>
        <dbReference type="SAM" id="Phobius"/>
    </source>
</evidence>
<gene>
    <name evidence="3" type="ORF">I8755_23275</name>
</gene>
<dbReference type="AlphaFoldDB" id="A0A7T4PIV9"/>
<reference evidence="3 4" key="1">
    <citation type="submission" date="2020-12" db="EMBL/GenBank/DDBJ databases">
        <title>Identification and biosynthesis of polyene macrolides produced by Streptomyces alfalfae Men-myco-93-63.</title>
        <authorList>
            <person name="Liu D."/>
            <person name="Li Y."/>
            <person name="Liu L."/>
            <person name="Han X."/>
            <person name="Shen F."/>
        </authorList>
    </citation>
    <scope>NUCLEOTIDE SEQUENCE [LARGE SCALE GENOMIC DNA]</scope>
    <source>
        <strain evidence="3 4">Men-myco-93-63</strain>
    </source>
</reference>
<protein>
    <submittedName>
        <fullName evidence="3">DUF4328 domain-containing protein</fullName>
    </submittedName>
</protein>
<dbReference type="Pfam" id="PF14219">
    <property type="entry name" value="DUF4328"/>
    <property type="match status" value="1"/>
</dbReference>
<evidence type="ECO:0000259" key="2">
    <source>
        <dbReference type="Pfam" id="PF14219"/>
    </source>
</evidence>
<dbReference type="InterPro" id="IPR025565">
    <property type="entry name" value="DUF4328"/>
</dbReference>
<dbReference type="Proteomes" id="UP000596130">
    <property type="component" value="Chromosome"/>
</dbReference>
<dbReference type="EMBL" id="CP065959">
    <property type="protein sequence ID" value="QQC91002.1"/>
    <property type="molecule type" value="Genomic_DNA"/>
</dbReference>
<feature type="transmembrane region" description="Helical" evidence="1">
    <location>
        <begin position="52"/>
        <end position="72"/>
    </location>
</feature>
<keyword evidence="1" id="KW-0812">Transmembrane</keyword>
<feature type="transmembrane region" description="Helical" evidence="1">
    <location>
        <begin position="235"/>
        <end position="256"/>
    </location>
</feature>
<name>A0A7T4PIV9_9ACTN</name>
<dbReference type="RefSeq" id="WP_198503477.1">
    <property type="nucleotide sequence ID" value="NZ_CP065959.1"/>
</dbReference>
<keyword evidence="1" id="KW-0472">Membrane</keyword>
<feature type="transmembrane region" description="Helical" evidence="1">
    <location>
        <begin position="146"/>
        <end position="161"/>
    </location>
</feature>
<feature type="domain" description="DUF4328" evidence="2">
    <location>
        <begin position="94"/>
        <end position="258"/>
    </location>
</feature>